<protein>
    <submittedName>
        <fullName evidence="2">Gamma-glutamylcyclotransferase (GGCT)/AIG2-like uncharacterized protein YtfP</fullName>
    </submittedName>
</protein>
<dbReference type="EMBL" id="RCDA01000001">
    <property type="protein sequence ID" value="RLK51455.1"/>
    <property type="molecule type" value="Genomic_DNA"/>
</dbReference>
<dbReference type="OrthoDB" id="482277at2"/>
<dbReference type="Gene3D" id="3.10.490.10">
    <property type="entry name" value="Gamma-glutamyl cyclotransferase-like"/>
    <property type="match status" value="1"/>
</dbReference>
<gene>
    <name evidence="2" type="ORF">DFR31_1396</name>
</gene>
<reference evidence="2 3" key="1">
    <citation type="submission" date="2018-10" db="EMBL/GenBank/DDBJ databases">
        <title>Genomic Encyclopedia of Type Strains, Phase IV (KMG-IV): sequencing the most valuable type-strain genomes for metagenomic binning, comparative biology and taxonomic classification.</title>
        <authorList>
            <person name="Goeker M."/>
        </authorList>
    </citation>
    <scope>NUCLEOTIDE SEQUENCE [LARGE SCALE GENOMIC DNA]</scope>
    <source>
        <strain evidence="2 3">DSM 12769</strain>
    </source>
</reference>
<keyword evidence="3" id="KW-1185">Reference proteome</keyword>
<dbReference type="Pfam" id="PF06094">
    <property type="entry name" value="GGACT"/>
    <property type="match status" value="1"/>
</dbReference>
<dbReference type="GO" id="GO:0016740">
    <property type="term" value="F:transferase activity"/>
    <property type="evidence" value="ECO:0007669"/>
    <property type="project" value="UniProtKB-KW"/>
</dbReference>
<proteinExistence type="predicted"/>
<feature type="domain" description="Gamma-glutamylcyclotransferase AIG2-like" evidence="1">
    <location>
        <begin position="6"/>
        <end position="131"/>
    </location>
</feature>
<organism evidence="2 3">
    <name type="scientific">Alkalispirillum mobile</name>
    <dbReference type="NCBI Taxonomy" id="85925"/>
    <lineage>
        <taxon>Bacteria</taxon>
        <taxon>Pseudomonadati</taxon>
        <taxon>Pseudomonadota</taxon>
        <taxon>Gammaproteobacteria</taxon>
        <taxon>Chromatiales</taxon>
        <taxon>Ectothiorhodospiraceae</taxon>
        <taxon>Alkalispirillum</taxon>
    </lineage>
</organism>
<dbReference type="RefSeq" id="WP_121441867.1">
    <property type="nucleotide sequence ID" value="NZ_RCDA01000001.1"/>
</dbReference>
<dbReference type="InterPro" id="IPR009288">
    <property type="entry name" value="AIG2-like_dom"/>
</dbReference>
<dbReference type="AlphaFoldDB" id="A0A498C6F4"/>
<comment type="caution">
    <text evidence="2">The sequence shown here is derived from an EMBL/GenBank/DDBJ whole genome shotgun (WGS) entry which is preliminary data.</text>
</comment>
<dbReference type="CDD" id="cd06661">
    <property type="entry name" value="GGCT_like"/>
    <property type="match status" value="1"/>
</dbReference>
<sequence>MRPRELFVYGTLIHGALDPTVQNALSQHARPGPIARVRGELLDLGDFPGAIPATRGQSRIHGQLLTLLRPAPLLPVLDAYEGVDPSHPGRGLYRREIVRAHPRDGPPRPAWIYWLNRVPPGAVRLPDGRWAP</sequence>
<accession>A0A498C6F4</accession>
<dbReference type="InterPro" id="IPR013024">
    <property type="entry name" value="GGCT-like"/>
</dbReference>
<name>A0A498C6F4_9GAMM</name>
<evidence type="ECO:0000313" key="3">
    <source>
        <dbReference type="Proteomes" id="UP000275461"/>
    </source>
</evidence>
<keyword evidence="2" id="KW-0808">Transferase</keyword>
<dbReference type="SUPFAM" id="SSF110857">
    <property type="entry name" value="Gamma-glutamyl cyclotransferase-like"/>
    <property type="match status" value="1"/>
</dbReference>
<evidence type="ECO:0000313" key="2">
    <source>
        <dbReference type="EMBL" id="RLK51455.1"/>
    </source>
</evidence>
<evidence type="ECO:0000259" key="1">
    <source>
        <dbReference type="Pfam" id="PF06094"/>
    </source>
</evidence>
<dbReference type="Proteomes" id="UP000275461">
    <property type="component" value="Unassembled WGS sequence"/>
</dbReference>
<dbReference type="InterPro" id="IPR036568">
    <property type="entry name" value="GGCT-like_sf"/>
</dbReference>